<proteinExistence type="predicted"/>
<gene>
    <name evidence="1" type="ORF">F2Q69_00014868</name>
</gene>
<sequence length="284" mass="31653">MVVRSIESALKKLGYCGPLTINAFGNLEDIHDDVLRTYSSTGIVMKHDPFMKSSNCTECDVEGREFSSIMPEVQRWLFSNQAPTSVVIISNPEYAMIEKTIEEEFTGEPGCIFCTVCDTHCEGGTCIEDGDLTTHLMSETHEIEIFEKSSESIFDSELSLAYKCGSYCNIPPEKMTQLLRNHPEAKTYPDSVTGLRDLVLAGIIQRDAAIVTQHFAMWSEVEDGAENVKSESVDEASEFSELSTRSLHTTGAEANNVEDIEGDLKMDFSCENWSDIEYKQPGIH</sequence>
<name>A0A8S9R7C2_BRACR</name>
<evidence type="ECO:0000313" key="2">
    <source>
        <dbReference type="Proteomes" id="UP000712600"/>
    </source>
</evidence>
<dbReference type="EMBL" id="QGKX02000996">
    <property type="protein sequence ID" value="KAF3558661.1"/>
    <property type="molecule type" value="Genomic_DNA"/>
</dbReference>
<reference evidence="1" key="1">
    <citation type="submission" date="2019-12" db="EMBL/GenBank/DDBJ databases">
        <title>Genome sequencing and annotation of Brassica cretica.</title>
        <authorList>
            <person name="Studholme D.J."/>
            <person name="Sarris P."/>
        </authorList>
    </citation>
    <scope>NUCLEOTIDE SEQUENCE</scope>
    <source>
        <strain evidence="1">PFS-109/04</strain>
        <tissue evidence="1">Leaf</tissue>
    </source>
</reference>
<dbReference type="Proteomes" id="UP000712600">
    <property type="component" value="Unassembled WGS sequence"/>
</dbReference>
<dbReference type="AlphaFoldDB" id="A0A8S9R7C2"/>
<organism evidence="1 2">
    <name type="scientific">Brassica cretica</name>
    <name type="common">Mustard</name>
    <dbReference type="NCBI Taxonomy" id="69181"/>
    <lineage>
        <taxon>Eukaryota</taxon>
        <taxon>Viridiplantae</taxon>
        <taxon>Streptophyta</taxon>
        <taxon>Embryophyta</taxon>
        <taxon>Tracheophyta</taxon>
        <taxon>Spermatophyta</taxon>
        <taxon>Magnoliopsida</taxon>
        <taxon>eudicotyledons</taxon>
        <taxon>Gunneridae</taxon>
        <taxon>Pentapetalae</taxon>
        <taxon>rosids</taxon>
        <taxon>malvids</taxon>
        <taxon>Brassicales</taxon>
        <taxon>Brassicaceae</taxon>
        <taxon>Brassiceae</taxon>
        <taxon>Brassica</taxon>
    </lineage>
</organism>
<comment type="caution">
    <text evidence="1">The sequence shown here is derived from an EMBL/GenBank/DDBJ whole genome shotgun (WGS) entry which is preliminary data.</text>
</comment>
<evidence type="ECO:0000313" key="1">
    <source>
        <dbReference type="EMBL" id="KAF3558661.1"/>
    </source>
</evidence>
<accession>A0A8S9R7C2</accession>
<protein>
    <submittedName>
        <fullName evidence="1">Uncharacterized protein</fullName>
    </submittedName>
</protein>